<keyword evidence="2" id="KW-1185">Reference proteome</keyword>
<reference evidence="2" key="1">
    <citation type="journal article" date="2019" name="Int. J. Syst. Evol. Microbiol.">
        <title>The Global Catalogue of Microorganisms (GCM) 10K type strain sequencing project: providing services to taxonomists for standard genome sequencing and annotation.</title>
        <authorList>
            <consortium name="The Broad Institute Genomics Platform"/>
            <consortium name="The Broad Institute Genome Sequencing Center for Infectious Disease"/>
            <person name="Wu L."/>
            <person name="Ma J."/>
        </authorList>
    </citation>
    <scope>NUCLEOTIDE SEQUENCE [LARGE SCALE GENOMIC DNA]</scope>
    <source>
        <strain evidence="2">CCM 7044</strain>
    </source>
</reference>
<dbReference type="RefSeq" id="WP_377189446.1">
    <property type="nucleotide sequence ID" value="NZ_JBHUOG010000002.1"/>
</dbReference>
<name>A0ABW5VZ67_9MICO</name>
<evidence type="ECO:0000313" key="2">
    <source>
        <dbReference type="Proteomes" id="UP001597479"/>
    </source>
</evidence>
<proteinExistence type="predicted"/>
<gene>
    <name evidence="1" type="ORF">ACFS27_25625</name>
</gene>
<evidence type="ECO:0000313" key="1">
    <source>
        <dbReference type="EMBL" id="MFD2796963.1"/>
    </source>
</evidence>
<sequence>MTSSSDINPDQPLLDDAALLALATFLHDGVRPRRRTLWFVMLDRERRPLPVVVPVDHVPDEPEPLLVRNLGRAWHEILQDEPGASLLLMLERPGPAAGSFDDLAWRAALQAVAAGHGLTLAAFFLATADGVAPLGPD</sequence>
<protein>
    <submittedName>
        <fullName evidence="1">Uncharacterized protein</fullName>
    </submittedName>
</protein>
<accession>A0ABW5VZ67</accession>
<dbReference type="Proteomes" id="UP001597479">
    <property type="component" value="Unassembled WGS sequence"/>
</dbReference>
<dbReference type="EMBL" id="JBHUOG010000002">
    <property type="protein sequence ID" value="MFD2796963.1"/>
    <property type="molecule type" value="Genomic_DNA"/>
</dbReference>
<organism evidence="1 2">
    <name type="scientific">Promicromonospora vindobonensis</name>
    <dbReference type="NCBI Taxonomy" id="195748"/>
    <lineage>
        <taxon>Bacteria</taxon>
        <taxon>Bacillati</taxon>
        <taxon>Actinomycetota</taxon>
        <taxon>Actinomycetes</taxon>
        <taxon>Micrococcales</taxon>
        <taxon>Promicromonosporaceae</taxon>
        <taxon>Promicromonospora</taxon>
    </lineage>
</organism>
<comment type="caution">
    <text evidence="1">The sequence shown here is derived from an EMBL/GenBank/DDBJ whole genome shotgun (WGS) entry which is preliminary data.</text>
</comment>